<dbReference type="GeneID" id="39420911"/>
<accession>A0A484I9I9</accession>
<dbReference type="EMBL" id="LR216287">
    <property type="protein sequence ID" value="VFJ13891.1"/>
    <property type="molecule type" value="Genomic_DNA"/>
</dbReference>
<dbReference type="InterPro" id="IPR014923">
    <property type="entry name" value="DUF1802"/>
</dbReference>
<dbReference type="RefSeq" id="WP_134483964.1">
    <property type="nucleotide sequence ID" value="NZ_LR216287.1"/>
</dbReference>
<dbReference type="AlphaFoldDB" id="A0A484I9I9"/>
<reference evidence="1 2" key="1">
    <citation type="submission" date="2019-02" db="EMBL/GenBank/DDBJ databases">
        <authorList>
            <person name="Lehtovirta-Morley E L."/>
        </authorList>
    </citation>
    <scope>NUCLEOTIDE SEQUENCE [LARGE SCALE GENOMIC DNA]</scope>
    <source>
        <strain evidence="1">NFRAN1</strain>
    </source>
</reference>
<organism evidence="1 2">
    <name type="scientific">Candidatus Nitrosocosmicus franklandianus</name>
    <dbReference type="NCBI Taxonomy" id="1798806"/>
    <lineage>
        <taxon>Archaea</taxon>
        <taxon>Nitrososphaerota</taxon>
        <taxon>Nitrososphaeria</taxon>
        <taxon>Nitrososphaerales</taxon>
        <taxon>Nitrososphaeraceae</taxon>
        <taxon>Candidatus Nitrosocosmicus</taxon>
    </lineage>
</organism>
<dbReference type="KEGG" id="nfn:NFRAN_1569"/>
<dbReference type="OrthoDB" id="6842at2157"/>
<protein>
    <recommendedName>
        <fullName evidence="3">DUF1802 family protein</fullName>
    </recommendedName>
</protein>
<keyword evidence="2" id="KW-1185">Reference proteome</keyword>
<gene>
    <name evidence="1" type="ORF">NFRAN_1569</name>
</gene>
<evidence type="ECO:0000313" key="1">
    <source>
        <dbReference type="EMBL" id="VFJ13891.1"/>
    </source>
</evidence>
<proteinExistence type="predicted"/>
<dbReference type="Pfam" id="PF08819">
    <property type="entry name" value="DUF1802"/>
    <property type="match status" value="1"/>
</dbReference>
<sequence>MASYFYLDNETFVNNRENIQINETMVVNSDNNTIIPPSANYVKIGTASSIPPNSPSPSSYTPNSQISLDNTAVKNSQNNVTMQQSSNFDSDTKSNFLGALKEWAVVCKAIESGDQILLFRKGGIMEFRNGFELKFKDFFLYPTFEHQARESIRPKYHAVLDQIEKNSEGNEINKITGNKSPSSPIEEYTKVTSFVEITHFSEVSSLDQLKALEDFHVWTDDYVKTRFNYNPKKPLYLLLLRAYKLERPINILNKPQWIGCKSWIQIDSHDQEDLDMYFEHRIPENPFEYLKSISNPCIDDNNFNIMSEKVRSMI</sequence>
<dbReference type="Proteomes" id="UP000294299">
    <property type="component" value="Chromosome NFRAN"/>
</dbReference>
<name>A0A484I9I9_9ARCH</name>
<evidence type="ECO:0008006" key="3">
    <source>
        <dbReference type="Google" id="ProtNLM"/>
    </source>
</evidence>
<evidence type="ECO:0000313" key="2">
    <source>
        <dbReference type="Proteomes" id="UP000294299"/>
    </source>
</evidence>